<dbReference type="Pfam" id="PF03583">
    <property type="entry name" value="LIP"/>
    <property type="match status" value="1"/>
</dbReference>
<dbReference type="GO" id="GO:0016042">
    <property type="term" value="P:lipid catabolic process"/>
    <property type="evidence" value="ECO:0007669"/>
    <property type="project" value="InterPro"/>
</dbReference>
<protein>
    <submittedName>
        <fullName evidence="2">Lipase</fullName>
    </submittedName>
</protein>
<sequence length="409" mass="43129">MRSLSRFLALALTLAVAAPAAAHAVTPPAGPRGDAFYAPPASLVRGGPPGSIVWARTADPLVRVPGARRTITVLHRSRAIDGTPNVASASVAFPRADPPAGGWRTVVWNHVTTGAADSCAPTRTREDSPEREKMTRADPMVRALLEAGFVVVRPDYEGLGTPGGHPYLVGRSLARTSVDAFRAARAVARRIGPRWLVAGHSEGGQAALFTGALGRAAVPGTTLEGVVAMAPPTHMRDYFALGPLIPVAGPGVAELSTLAGLILHGAALAEPRLARLYREGALSDRALALLPHLEERCFLELGRRDSWGGLAPAAIPGPRLDAARELLYRVLDESDPRAVRIPAGLPVRLDQGVIDPVVPVVFTEELVAGLRRGGTDVTYRRYPTATHQNITAADQAVVPATAWIAARLR</sequence>
<dbReference type="PANTHER" id="PTHR34853">
    <property type="match status" value="1"/>
</dbReference>
<organism evidence="2 3">
    <name type="scientific">Paraconexibacter algicola</name>
    <dbReference type="NCBI Taxonomy" id="2133960"/>
    <lineage>
        <taxon>Bacteria</taxon>
        <taxon>Bacillati</taxon>
        <taxon>Actinomycetota</taxon>
        <taxon>Thermoleophilia</taxon>
        <taxon>Solirubrobacterales</taxon>
        <taxon>Paraconexibacteraceae</taxon>
        <taxon>Paraconexibacter</taxon>
    </lineage>
</organism>
<dbReference type="OrthoDB" id="9798122at2"/>
<reference evidence="2 3" key="1">
    <citation type="submission" date="2018-03" db="EMBL/GenBank/DDBJ databases">
        <title>Aquarubrobacter algicola gen. nov., sp. nov., a novel actinobacterium isolated from shallow eutrophic lake during the end of cyanobacterial harmful algal blooms.</title>
        <authorList>
            <person name="Chun S.J."/>
        </authorList>
    </citation>
    <scope>NUCLEOTIDE SEQUENCE [LARGE SCALE GENOMIC DNA]</scope>
    <source>
        <strain evidence="2 3">Seoho-28</strain>
    </source>
</reference>
<evidence type="ECO:0000256" key="1">
    <source>
        <dbReference type="SAM" id="SignalP"/>
    </source>
</evidence>
<dbReference type="InterPro" id="IPR029058">
    <property type="entry name" value="AB_hydrolase_fold"/>
</dbReference>
<dbReference type="Gene3D" id="3.40.50.1820">
    <property type="entry name" value="alpha/beta hydrolase"/>
    <property type="match status" value="2"/>
</dbReference>
<dbReference type="EMBL" id="PYYB01000001">
    <property type="protein sequence ID" value="PTL59423.1"/>
    <property type="molecule type" value="Genomic_DNA"/>
</dbReference>
<feature type="chain" id="PRO_5015549013" evidence="1">
    <location>
        <begin position="25"/>
        <end position="409"/>
    </location>
</feature>
<dbReference type="PANTHER" id="PTHR34853:SF1">
    <property type="entry name" value="LIPASE 5"/>
    <property type="match status" value="1"/>
</dbReference>
<dbReference type="Proteomes" id="UP000240739">
    <property type="component" value="Unassembled WGS sequence"/>
</dbReference>
<dbReference type="PIRSF" id="PIRSF029171">
    <property type="entry name" value="Esterase_LipA"/>
    <property type="match status" value="1"/>
</dbReference>
<gene>
    <name evidence="2" type="ORF">C7Y72_07050</name>
</gene>
<proteinExistence type="predicted"/>
<evidence type="ECO:0000313" key="2">
    <source>
        <dbReference type="EMBL" id="PTL59423.1"/>
    </source>
</evidence>
<dbReference type="AlphaFoldDB" id="A0A2T4UJK4"/>
<dbReference type="InterPro" id="IPR005152">
    <property type="entry name" value="Lipase_secreted"/>
</dbReference>
<comment type="caution">
    <text evidence="2">The sequence shown here is derived from an EMBL/GenBank/DDBJ whole genome shotgun (WGS) entry which is preliminary data.</text>
</comment>
<dbReference type="GO" id="GO:0004806">
    <property type="term" value="F:triacylglycerol lipase activity"/>
    <property type="evidence" value="ECO:0007669"/>
    <property type="project" value="InterPro"/>
</dbReference>
<name>A0A2T4UJK4_9ACTN</name>
<keyword evidence="3" id="KW-1185">Reference proteome</keyword>
<dbReference type="RefSeq" id="WP_107568041.1">
    <property type="nucleotide sequence ID" value="NZ_PYYB01000001.1"/>
</dbReference>
<feature type="signal peptide" evidence="1">
    <location>
        <begin position="1"/>
        <end position="24"/>
    </location>
</feature>
<accession>A0A2T4UJK4</accession>
<evidence type="ECO:0000313" key="3">
    <source>
        <dbReference type="Proteomes" id="UP000240739"/>
    </source>
</evidence>
<dbReference type="SUPFAM" id="SSF53474">
    <property type="entry name" value="alpha/beta-Hydrolases"/>
    <property type="match status" value="1"/>
</dbReference>
<keyword evidence="1" id="KW-0732">Signal</keyword>